<dbReference type="InterPro" id="IPR036236">
    <property type="entry name" value="Znf_C2H2_sf"/>
</dbReference>
<dbReference type="SUPFAM" id="SSF57667">
    <property type="entry name" value="beta-beta-alpha zinc fingers"/>
    <property type="match status" value="1"/>
</dbReference>
<evidence type="ECO:0000313" key="7">
    <source>
        <dbReference type="EMBL" id="KAF0718805.1"/>
    </source>
</evidence>
<accession>A0A6G0W249</accession>
<keyword evidence="4" id="KW-0862">Zinc</keyword>
<dbReference type="PANTHER" id="PTHR24408:SF58">
    <property type="entry name" value="TRANSCRIPTION FACTOR (TFIIIA), PUTATIVE (AFU_ORTHOLOGUE AFUA_1G05150)-RELATED"/>
    <property type="match status" value="1"/>
</dbReference>
<keyword evidence="2" id="KW-0677">Repeat</keyword>
<keyword evidence="8" id="KW-1185">Reference proteome</keyword>
<reference evidence="7 8" key="1">
    <citation type="submission" date="2019-08" db="EMBL/GenBank/DDBJ databases">
        <title>Whole genome of Aphis craccivora.</title>
        <authorList>
            <person name="Voronova N.V."/>
            <person name="Shulinski R.S."/>
            <person name="Bandarenka Y.V."/>
            <person name="Zhorov D.G."/>
            <person name="Warner D."/>
        </authorList>
    </citation>
    <scope>NUCLEOTIDE SEQUENCE [LARGE SCALE GENOMIC DNA]</scope>
    <source>
        <strain evidence="7">180601</strain>
        <tissue evidence="7">Whole Body</tissue>
    </source>
</reference>
<dbReference type="PROSITE" id="PS00028">
    <property type="entry name" value="ZINC_FINGER_C2H2_1"/>
    <property type="match status" value="2"/>
</dbReference>
<dbReference type="Proteomes" id="UP000478052">
    <property type="component" value="Unassembled WGS sequence"/>
</dbReference>
<evidence type="ECO:0000256" key="5">
    <source>
        <dbReference type="PROSITE-ProRule" id="PRU00042"/>
    </source>
</evidence>
<keyword evidence="3 5" id="KW-0863">Zinc-finger</keyword>
<evidence type="ECO:0000313" key="8">
    <source>
        <dbReference type="Proteomes" id="UP000478052"/>
    </source>
</evidence>
<dbReference type="AlphaFoldDB" id="A0A6G0W249"/>
<keyword evidence="1" id="KW-0479">Metal-binding</keyword>
<evidence type="ECO:0000256" key="3">
    <source>
        <dbReference type="ARBA" id="ARBA00022771"/>
    </source>
</evidence>
<evidence type="ECO:0000256" key="2">
    <source>
        <dbReference type="ARBA" id="ARBA00022737"/>
    </source>
</evidence>
<dbReference type="InterPro" id="IPR013087">
    <property type="entry name" value="Znf_C2H2_type"/>
</dbReference>
<dbReference type="PROSITE" id="PS50157">
    <property type="entry name" value="ZINC_FINGER_C2H2_2"/>
    <property type="match status" value="2"/>
</dbReference>
<dbReference type="GO" id="GO:0000981">
    <property type="term" value="F:DNA-binding transcription factor activity, RNA polymerase II-specific"/>
    <property type="evidence" value="ECO:0007669"/>
    <property type="project" value="TreeGrafter"/>
</dbReference>
<name>A0A6G0W249_APHCR</name>
<feature type="domain" description="C2H2-type" evidence="6">
    <location>
        <begin position="2"/>
        <end position="29"/>
    </location>
</feature>
<dbReference type="Gene3D" id="3.30.160.60">
    <property type="entry name" value="Classic Zinc Finger"/>
    <property type="match status" value="2"/>
</dbReference>
<dbReference type="GO" id="GO:0043565">
    <property type="term" value="F:sequence-specific DNA binding"/>
    <property type="evidence" value="ECO:0007669"/>
    <property type="project" value="TreeGrafter"/>
</dbReference>
<comment type="caution">
    <text evidence="7">The sequence shown here is derived from an EMBL/GenBank/DDBJ whole genome shotgun (WGS) entry which is preliminary data.</text>
</comment>
<evidence type="ECO:0000256" key="4">
    <source>
        <dbReference type="ARBA" id="ARBA00022833"/>
    </source>
</evidence>
<evidence type="ECO:0000259" key="6">
    <source>
        <dbReference type="PROSITE" id="PS50157"/>
    </source>
</evidence>
<sequence>MFKCDRCTAVFTRKDNLTQHKKKHNGVRYSCEKCTSTFSYKSSCVRHMKTFHSIVYCKALLSIVCDIEKTFFTVRRLVLFINEYIPKLIH</sequence>
<evidence type="ECO:0000256" key="1">
    <source>
        <dbReference type="ARBA" id="ARBA00022723"/>
    </source>
</evidence>
<gene>
    <name evidence="7" type="ORF">FWK35_00033040</name>
</gene>
<dbReference type="GO" id="GO:0008270">
    <property type="term" value="F:zinc ion binding"/>
    <property type="evidence" value="ECO:0007669"/>
    <property type="project" value="UniProtKB-KW"/>
</dbReference>
<dbReference type="GO" id="GO:0005634">
    <property type="term" value="C:nucleus"/>
    <property type="evidence" value="ECO:0007669"/>
    <property type="project" value="TreeGrafter"/>
</dbReference>
<organism evidence="7 8">
    <name type="scientific">Aphis craccivora</name>
    <name type="common">Cowpea aphid</name>
    <dbReference type="NCBI Taxonomy" id="307492"/>
    <lineage>
        <taxon>Eukaryota</taxon>
        <taxon>Metazoa</taxon>
        <taxon>Ecdysozoa</taxon>
        <taxon>Arthropoda</taxon>
        <taxon>Hexapoda</taxon>
        <taxon>Insecta</taxon>
        <taxon>Pterygota</taxon>
        <taxon>Neoptera</taxon>
        <taxon>Paraneoptera</taxon>
        <taxon>Hemiptera</taxon>
        <taxon>Sternorrhyncha</taxon>
        <taxon>Aphidomorpha</taxon>
        <taxon>Aphidoidea</taxon>
        <taxon>Aphididae</taxon>
        <taxon>Aphidini</taxon>
        <taxon>Aphis</taxon>
        <taxon>Aphis</taxon>
    </lineage>
</organism>
<dbReference type="OrthoDB" id="3069995at2759"/>
<protein>
    <submittedName>
        <fullName evidence="7">Sal-like protein 1</fullName>
    </submittedName>
</protein>
<dbReference type="SMART" id="SM00355">
    <property type="entry name" value="ZnF_C2H2"/>
    <property type="match status" value="2"/>
</dbReference>
<dbReference type="EMBL" id="VUJU01009635">
    <property type="protein sequence ID" value="KAF0718805.1"/>
    <property type="molecule type" value="Genomic_DNA"/>
</dbReference>
<dbReference type="PANTHER" id="PTHR24408">
    <property type="entry name" value="ZINC FINGER PROTEIN"/>
    <property type="match status" value="1"/>
</dbReference>
<feature type="domain" description="C2H2-type" evidence="6">
    <location>
        <begin position="29"/>
        <end position="53"/>
    </location>
</feature>
<proteinExistence type="predicted"/>
<dbReference type="Pfam" id="PF00096">
    <property type="entry name" value="zf-C2H2"/>
    <property type="match status" value="1"/>
</dbReference>